<dbReference type="NCBIfam" id="TIGR00786">
    <property type="entry name" value="dctM"/>
    <property type="match status" value="1"/>
</dbReference>
<evidence type="ECO:0000256" key="2">
    <source>
        <dbReference type="ARBA" id="ARBA00022475"/>
    </source>
</evidence>
<evidence type="ECO:0000256" key="5">
    <source>
        <dbReference type="ARBA" id="ARBA00022989"/>
    </source>
</evidence>
<dbReference type="Pfam" id="PF06808">
    <property type="entry name" value="DctM"/>
    <property type="match status" value="1"/>
</dbReference>
<evidence type="ECO:0000256" key="1">
    <source>
        <dbReference type="ARBA" id="ARBA00004429"/>
    </source>
</evidence>
<dbReference type="EMBL" id="DSUH01000193">
    <property type="protein sequence ID" value="HGU32824.1"/>
    <property type="molecule type" value="Genomic_DNA"/>
</dbReference>
<keyword evidence="5 7" id="KW-1133">Transmembrane helix</keyword>
<dbReference type="PIRSF" id="PIRSF006066">
    <property type="entry name" value="HI0050"/>
    <property type="match status" value="1"/>
</dbReference>
<evidence type="ECO:0000259" key="8">
    <source>
        <dbReference type="Pfam" id="PF06808"/>
    </source>
</evidence>
<feature type="transmembrane region" description="Helical" evidence="7">
    <location>
        <begin position="320"/>
        <end position="337"/>
    </location>
</feature>
<accession>A0A7C4MQ64</accession>
<proteinExistence type="predicted"/>
<feature type="transmembrane region" description="Helical" evidence="7">
    <location>
        <begin position="374"/>
        <end position="392"/>
    </location>
</feature>
<protein>
    <submittedName>
        <fullName evidence="9">TRAP transporter large permease subunit</fullName>
    </submittedName>
</protein>
<feature type="transmembrane region" description="Helical" evidence="7">
    <location>
        <begin position="248"/>
        <end position="271"/>
    </location>
</feature>
<feature type="transmembrane region" description="Helical" evidence="7">
    <location>
        <begin position="283"/>
        <end position="300"/>
    </location>
</feature>
<comment type="caution">
    <text evidence="9">The sequence shown here is derived from an EMBL/GenBank/DDBJ whole genome shotgun (WGS) entry which is preliminary data.</text>
</comment>
<evidence type="ECO:0000256" key="4">
    <source>
        <dbReference type="ARBA" id="ARBA00022692"/>
    </source>
</evidence>
<gene>
    <name evidence="9" type="ORF">ENS29_08210</name>
</gene>
<feature type="transmembrane region" description="Helical" evidence="7">
    <location>
        <begin position="176"/>
        <end position="200"/>
    </location>
</feature>
<dbReference type="InterPro" id="IPR010656">
    <property type="entry name" value="DctM"/>
</dbReference>
<name>A0A7C4MQ64_9BACT</name>
<keyword evidence="6 7" id="KW-0472">Membrane</keyword>
<evidence type="ECO:0000256" key="7">
    <source>
        <dbReference type="SAM" id="Phobius"/>
    </source>
</evidence>
<feature type="transmembrane region" description="Helical" evidence="7">
    <location>
        <begin position="56"/>
        <end position="74"/>
    </location>
</feature>
<feature type="transmembrane region" description="Helical" evidence="7">
    <location>
        <begin position="31"/>
        <end position="49"/>
    </location>
</feature>
<dbReference type="GO" id="GO:0022857">
    <property type="term" value="F:transmembrane transporter activity"/>
    <property type="evidence" value="ECO:0007669"/>
    <property type="project" value="TreeGrafter"/>
</dbReference>
<comment type="subcellular location">
    <subcellularLocation>
        <location evidence="1">Cell inner membrane</location>
        <topology evidence="1">Multi-pass membrane protein</topology>
    </subcellularLocation>
</comment>
<evidence type="ECO:0000256" key="6">
    <source>
        <dbReference type="ARBA" id="ARBA00023136"/>
    </source>
</evidence>
<keyword evidence="4 7" id="KW-0812">Transmembrane</keyword>
<reference evidence="9" key="1">
    <citation type="journal article" date="2020" name="mSystems">
        <title>Genome- and Community-Level Interaction Insights into Carbon Utilization and Element Cycling Functions of Hydrothermarchaeota in Hydrothermal Sediment.</title>
        <authorList>
            <person name="Zhou Z."/>
            <person name="Liu Y."/>
            <person name="Xu W."/>
            <person name="Pan J."/>
            <person name="Luo Z.H."/>
            <person name="Li M."/>
        </authorList>
    </citation>
    <scope>NUCLEOTIDE SEQUENCE [LARGE SCALE GENOMIC DNA]</scope>
    <source>
        <strain evidence="9">SpSt-477</strain>
    </source>
</reference>
<dbReference type="PANTHER" id="PTHR33362:SF5">
    <property type="entry name" value="C4-DICARBOXYLATE TRAP TRANSPORTER LARGE PERMEASE PROTEIN DCTM"/>
    <property type="match status" value="1"/>
</dbReference>
<feature type="domain" description="TRAP C4-dicarboxylate transport system permease DctM subunit" evidence="8">
    <location>
        <begin position="11"/>
        <end position="425"/>
    </location>
</feature>
<sequence>MDTWLLMLIVLASLVLLLSLGVPIAFALCGIATIGILCTWGLNGLLLLFNDAYGESSSFLLSAIPLFIFMANMLKSSGMGDDLYEVVYRWMGKLRGGLAVGTVLICALFAAMAGVSSVATVSMGLIALPSMLKRGYQKELAIGCISAAGALGILIPPSIIMVLYGATAEVSVGKLFIGGVVPGLVMCVLFVVFILIRAWLNPKLAPGVPETFELSEKLVVLKGVLLPLGLIVLVLGVIYFGICTPTEAAAVGAFGAMGCAMAYGKLTWTTLRDSLWSTMKTNAMIFWLIIGATAFTHFLAYSEIQGLIHQTVLSLDVSPWMILIAIQIIYFILGMFLDPAGILMLTTPIFVPIITKLGFDPLWFGILFVVNMEMAYITPPFGFNLFIMKAIVPPKIQMMDIYRSVYPFVILQAICLVLVMMFPQLATWLPDLMVTR</sequence>
<dbReference type="PANTHER" id="PTHR33362">
    <property type="entry name" value="SIALIC ACID TRAP TRANSPORTER PERMEASE PROTEIN SIAT-RELATED"/>
    <property type="match status" value="1"/>
</dbReference>
<feature type="transmembrane region" description="Helical" evidence="7">
    <location>
        <begin position="140"/>
        <end position="164"/>
    </location>
</feature>
<evidence type="ECO:0000256" key="3">
    <source>
        <dbReference type="ARBA" id="ARBA00022519"/>
    </source>
</evidence>
<feature type="transmembrane region" description="Helical" evidence="7">
    <location>
        <begin position="404"/>
        <end position="426"/>
    </location>
</feature>
<organism evidence="9">
    <name type="scientific">Desulfatirhabdium butyrativorans</name>
    <dbReference type="NCBI Taxonomy" id="340467"/>
    <lineage>
        <taxon>Bacteria</taxon>
        <taxon>Pseudomonadati</taxon>
        <taxon>Thermodesulfobacteriota</taxon>
        <taxon>Desulfobacteria</taxon>
        <taxon>Desulfobacterales</taxon>
        <taxon>Desulfatirhabdiaceae</taxon>
        <taxon>Desulfatirhabdium</taxon>
    </lineage>
</organism>
<dbReference type="AlphaFoldDB" id="A0A7C4MQ64"/>
<feature type="transmembrane region" description="Helical" evidence="7">
    <location>
        <begin position="220"/>
        <end position="242"/>
    </location>
</feature>
<dbReference type="InterPro" id="IPR004681">
    <property type="entry name" value="TRAP_DctM"/>
</dbReference>
<keyword evidence="3" id="KW-0997">Cell inner membrane</keyword>
<evidence type="ECO:0000313" key="9">
    <source>
        <dbReference type="EMBL" id="HGU32824.1"/>
    </source>
</evidence>
<keyword evidence="2" id="KW-1003">Cell membrane</keyword>
<feature type="transmembrane region" description="Helical" evidence="7">
    <location>
        <begin position="98"/>
        <end position="128"/>
    </location>
</feature>
<dbReference type="GO" id="GO:0005886">
    <property type="term" value="C:plasma membrane"/>
    <property type="evidence" value="ECO:0007669"/>
    <property type="project" value="UniProtKB-SubCell"/>
</dbReference>